<dbReference type="AlphaFoldDB" id="I1HIN9"/>
<reference evidence="2 3" key="1">
    <citation type="journal article" date="2010" name="Nature">
        <title>Genome sequencing and analysis of the model grass Brachypodium distachyon.</title>
        <authorList>
            <consortium name="International Brachypodium Initiative"/>
        </authorList>
    </citation>
    <scope>NUCLEOTIDE SEQUENCE [LARGE SCALE GENOMIC DNA]</scope>
    <source>
        <strain evidence="2 3">Bd21</strain>
    </source>
</reference>
<evidence type="ECO:0000313" key="4">
    <source>
        <dbReference type="Proteomes" id="UP000008810"/>
    </source>
</evidence>
<dbReference type="EMBL" id="CM000881">
    <property type="protein sequence ID" value="KQK05874.1"/>
    <property type="molecule type" value="Genomic_DNA"/>
</dbReference>
<dbReference type="Pfam" id="PF03478">
    <property type="entry name" value="Beta-prop_KIB1-4"/>
    <property type="match status" value="1"/>
</dbReference>
<accession>I1HIN9</accession>
<proteinExistence type="predicted"/>
<dbReference type="Gramene" id="KQK05874">
    <property type="protein sequence ID" value="KQK05874"/>
    <property type="gene ID" value="BRADI_2g23100v3"/>
</dbReference>
<sequence length="284" mass="31154">MSWSDLPADLVAAIAERISAHADLARFRSACPSWRSASAEHAARCRAPLLLLPSQDHFTADRRFWSLAEDIIAKIPVPAARRHPFLFASPRGWVLAVDHYFSATLIHTFTGASAALPELPPAFRDIVNNIVLRDMVWDQSPRGVVIMRGKGAPCAFFCWREGDGGSTTRWSLVECPQLAEISSVTYCDDDGGEIFYLFDGGTGKTAALDGATFAVAAVIEPPPSLMPMPQHLRRGAAVWEWDRRKPEFTSTLVVSFGELLLIVRTRPLHHPGGSNGSGELFKAF</sequence>
<dbReference type="InterPro" id="IPR005174">
    <property type="entry name" value="KIB1-4_b-propeller"/>
</dbReference>
<dbReference type="InParanoid" id="I1HIN9"/>
<organism evidence="3">
    <name type="scientific">Brachypodium distachyon</name>
    <name type="common">Purple false brome</name>
    <name type="synonym">Trachynia distachya</name>
    <dbReference type="NCBI Taxonomy" id="15368"/>
    <lineage>
        <taxon>Eukaryota</taxon>
        <taxon>Viridiplantae</taxon>
        <taxon>Streptophyta</taxon>
        <taxon>Embryophyta</taxon>
        <taxon>Tracheophyta</taxon>
        <taxon>Spermatophyta</taxon>
        <taxon>Magnoliopsida</taxon>
        <taxon>Liliopsida</taxon>
        <taxon>Poales</taxon>
        <taxon>Poaceae</taxon>
        <taxon>BOP clade</taxon>
        <taxon>Pooideae</taxon>
        <taxon>Stipodae</taxon>
        <taxon>Brachypodieae</taxon>
        <taxon>Brachypodium</taxon>
    </lineage>
</organism>
<dbReference type="Proteomes" id="UP000008810">
    <property type="component" value="Chromosome 2"/>
</dbReference>
<dbReference type="HOGENOM" id="CLU_981221_0_0_1"/>
<gene>
    <name evidence="2" type="ORF">BRADI_2g23100v3</name>
</gene>
<name>I1HIN9_BRADI</name>
<evidence type="ECO:0000259" key="1">
    <source>
        <dbReference type="Pfam" id="PF03478"/>
    </source>
</evidence>
<dbReference type="STRING" id="15368.I1HIN9"/>
<dbReference type="PANTHER" id="PTHR33110">
    <property type="entry name" value="F-BOX/KELCH-REPEAT PROTEIN-RELATED"/>
    <property type="match status" value="1"/>
</dbReference>
<dbReference type="PANTHER" id="PTHR33110:SF64">
    <property type="entry name" value="F-BOX DOMAIN-CONTAINING PROTEIN"/>
    <property type="match status" value="1"/>
</dbReference>
<dbReference type="OMA" id="FFHGEYE"/>
<reference evidence="3" key="3">
    <citation type="submission" date="2018-08" db="UniProtKB">
        <authorList>
            <consortium name="EnsemblPlants"/>
        </authorList>
    </citation>
    <scope>IDENTIFICATION</scope>
    <source>
        <strain evidence="3">cv. Bd21</strain>
    </source>
</reference>
<evidence type="ECO:0000313" key="3">
    <source>
        <dbReference type="EnsemblPlants" id="KQK05874"/>
    </source>
</evidence>
<reference evidence="2" key="2">
    <citation type="submission" date="2017-06" db="EMBL/GenBank/DDBJ databases">
        <title>WGS assembly of Brachypodium distachyon.</title>
        <authorList>
            <consortium name="The International Brachypodium Initiative"/>
            <person name="Lucas S."/>
            <person name="Harmon-Smith M."/>
            <person name="Lail K."/>
            <person name="Tice H."/>
            <person name="Grimwood J."/>
            <person name="Bruce D."/>
            <person name="Barry K."/>
            <person name="Shu S."/>
            <person name="Lindquist E."/>
            <person name="Wang M."/>
            <person name="Pitluck S."/>
            <person name="Vogel J.P."/>
            <person name="Garvin D.F."/>
            <person name="Mockler T.C."/>
            <person name="Schmutz J."/>
            <person name="Rokhsar D."/>
            <person name="Bevan M.W."/>
        </authorList>
    </citation>
    <scope>NUCLEOTIDE SEQUENCE</scope>
    <source>
        <strain evidence="2">Bd21</strain>
    </source>
</reference>
<protein>
    <recommendedName>
        <fullName evidence="1">KIB1-4 beta-propeller domain-containing protein</fullName>
    </recommendedName>
</protein>
<evidence type="ECO:0000313" key="2">
    <source>
        <dbReference type="EMBL" id="KQK05874.1"/>
    </source>
</evidence>
<feature type="domain" description="KIB1-4 beta-propeller" evidence="1">
    <location>
        <begin position="65"/>
        <end position="269"/>
    </location>
</feature>
<dbReference type="OrthoDB" id="611099at2759"/>
<dbReference type="EnsemblPlants" id="KQK05874">
    <property type="protein sequence ID" value="KQK05874"/>
    <property type="gene ID" value="BRADI_2g23100v3"/>
</dbReference>
<keyword evidence="4" id="KW-1185">Reference proteome</keyword>
<dbReference type="eggNOG" id="ENOG502R3GI">
    <property type="taxonomic scope" value="Eukaryota"/>
</dbReference>